<dbReference type="PANTHER" id="PTHR43179">
    <property type="entry name" value="RHAMNOSYLTRANSFERASE WBBL"/>
    <property type="match status" value="1"/>
</dbReference>
<dbReference type="InterPro" id="IPR029044">
    <property type="entry name" value="Nucleotide-diphossugar_trans"/>
</dbReference>
<evidence type="ECO:0000313" key="3">
    <source>
        <dbReference type="Proteomes" id="UP001241537"/>
    </source>
</evidence>
<protein>
    <submittedName>
        <fullName evidence="2">GT2 family glycosyltransferase</fullName>
    </submittedName>
</protein>
<evidence type="ECO:0000259" key="1">
    <source>
        <dbReference type="Pfam" id="PF00535"/>
    </source>
</evidence>
<proteinExistence type="predicted"/>
<dbReference type="AlphaFoldDB" id="A0AAE3V7V0"/>
<dbReference type="PANTHER" id="PTHR43179:SF7">
    <property type="entry name" value="RHAMNOSYLTRANSFERASE WBBL"/>
    <property type="match status" value="1"/>
</dbReference>
<dbReference type="EMBL" id="JAUSTO010000001">
    <property type="protein sequence ID" value="MDQ0151371.1"/>
    <property type="molecule type" value="Genomic_DNA"/>
</dbReference>
<accession>A0AAE3V7V0</accession>
<sequence>MKYKIDVVRIRENYITLNGWVVGKRPESAVLYTVLDGNRQPIEFKIVSTRRDDVSQIYYKRVVDRDLGFDIRFPYERGRNYWLVIRCEGRTARIKYNEELIGKRASVAHKRMEKLRDLCNMETARVALSYFQKHGLRALILKSKNKLEGIDSDYEYAEWYEKTRPTEAELLRQRAEAVRESDPLFSIVIPVYATPDQYLRELLDSILRQSYPKLEVCIADGSPRGRDKGALLQHYASRDARVRYELLGENRGISGNTNAALQMAKGDFIVLCDHDDVLPEHALYACKRAIEANPGCDCLYSDEDKLDMDGGSLFDPNFKPDFNQDMLTSVNYICHLFVVKKSLQEKIGIFDSAYDGAQDYDFILRVTEQAERIVHIPEVLYHWRCHMNSTASNPESKLYAFEAGARAIRAHYKRVWPEIKISEIRKGVDYGIYHTIFALSEEPLVSVIIPNKDHTEDLDTAIRSLLERGSYKNLEFIVVENNSTEQKTWDYYERIQRELPAVRVVRWEGPFNFSAINNFGVQSARGEYLLFMNNDVELINPDTVRELLGYAQRPDVGAVGCRLLYEDDTVQHAGVVIGFGGIAGHTFIGLHELQNSYFHRAVTAQDYSAVTAACLLTKKQLFLSVGGFTEELAVAFNDIDLCLKLRAAGKLVVYNPYALLHHYESKSRGLEDTPEKVERFNREIACFMKRWPDILRSGDPYYNPNLTLRKSNFSLRDLDKEQIGEPYHIEGIEKYL</sequence>
<dbReference type="RefSeq" id="WP_307251790.1">
    <property type="nucleotide sequence ID" value="NZ_JAUSTO010000001.1"/>
</dbReference>
<dbReference type="Gene3D" id="3.90.550.10">
    <property type="entry name" value="Spore Coat Polysaccharide Biosynthesis Protein SpsA, Chain A"/>
    <property type="match status" value="2"/>
</dbReference>
<feature type="domain" description="Glycosyltransferase 2-like" evidence="1">
    <location>
        <begin position="446"/>
        <end position="571"/>
    </location>
</feature>
<name>A0AAE3V7V0_9FIRM</name>
<feature type="domain" description="Glycosyltransferase 2-like" evidence="1">
    <location>
        <begin position="186"/>
        <end position="345"/>
    </location>
</feature>
<dbReference type="CDD" id="cd04184">
    <property type="entry name" value="GT2_RfbC_Mx_like"/>
    <property type="match status" value="1"/>
</dbReference>
<organism evidence="2 3">
    <name type="scientific">Moryella indoligenes</name>
    <dbReference type="NCBI Taxonomy" id="371674"/>
    <lineage>
        <taxon>Bacteria</taxon>
        <taxon>Bacillati</taxon>
        <taxon>Bacillota</taxon>
        <taxon>Clostridia</taxon>
        <taxon>Lachnospirales</taxon>
        <taxon>Lachnospiraceae</taxon>
        <taxon>Moryella</taxon>
    </lineage>
</organism>
<dbReference type="CDD" id="cd04186">
    <property type="entry name" value="GT_2_like_c"/>
    <property type="match status" value="1"/>
</dbReference>
<keyword evidence="3" id="KW-1185">Reference proteome</keyword>
<dbReference type="GO" id="GO:0016757">
    <property type="term" value="F:glycosyltransferase activity"/>
    <property type="evidence" value="ECO:0007669"/>
    <property type="project" value="UniProtKB-KW"/>
</dbReference>
<dbReference type="SUPFAM" id="SSF53448">
    <property type="entry name" value="Nucleotide-diphospho-sugar transferases"/>
    <property type="match status" value="2"/>
</dbReference>
<dbReference type="Pfam" id="PF00535">
    <property type="entry name" value="Glycos_transf_2"/>
    <property type="match status" value="2"/>
</dbReference>
<evidence type="ECO:0000313" key="2">
    <source>
        <dbReference type="EMBL" id="MDQ0151371.1"/>
    </source>
</evidence>
<comment type="caution">
    <text evidence="2">The sequence shown here is derived from an EMBL/GenBank/DDBJ whole genome shotgun (WGS) entry which is preliminary data.</text>
</comment>
<reference evidence="2" key="1">
    <citation type="submission" date="2023-07" db="EMBL/GenBank/DDBJ databases">
        <title>Genomic Encyclopedia of Type Strains, Phase IV (KMG-IV): sequencing the most valuable type-strain genomes for metagenomic binning, comparative biology and taxonomic classification.</title>
        <authorList>
            <person name="Goeker M."/>
        </authorList>
    </citation>
    <scope>NUCLEOTIDE SEQUENCE</scope>
    <source>
        <strain evidence="2">DSM 19659</strain>
    </source>
</reference>
<gene>
    <name evidence="2" type="ORF">J2S20_000045</name>
</gene>
<dbReference type="InterPro" id="IPR001173">
    <property type="entry name" value="Glyco_trans_2-like"/>
</dbReference>
<dbReference type="Proteomes" id="UP001241537">
    <property type="component" value="Unassembled WGS sequence"/>
</dbReference>